<gene>
    <name evidence="9" type="ORF">IAB77_03620</name>
</gene>
<keyword evidence="3 5" id="KW-0067">ATP-binding</keyword>
<dbReference type="InterPro" id="IPR003593">
    <property type="entry name" value="AAA+_ATPase"/>
</dbReference>
<evidence type="ECO:0000256" key="1">
    <source>
        <dbReference type="ARBA" id="ARBA00006474"/>
    </source>
</evidence>
<dbReference type="InterPro" id="IPR036390">
    <property type="entry name" value="WH_DNA-bd_sf"/>
</dbReference>
<accession>A0A9D0ZD85</accession>
<evidence type="ECO:0000256" key="4">
    <source>
        <dbReference type="ARBA" id="ARBA00023125"/>
    </source>
</evidence>
<evidence type="ECO:0000256" key="6">
    <source>
        <dbReference type="SAM" id="MobiDB-lite"/>
    </source>
</evidence>
<dbReference type="Gene3D" id="3.30.980.40">
    <property type="match status" value="1"/>
</dbReference>
<dbReference type="EMBL" id="DVGA01000037">
    <property type="protein sequence ID" value="HIQ78328.1"/>
    <property type="molecule type" value="Genomic_DNA"/>
</dbReference>
<dbReference type="PROSITE" id="PS50901">
    <property type="entry name" value="FTSK"/>
    <property type="match status" value="1"/>
</dbReference>
<feature type="binding site" evidence="5">
    <location>
        <begin position="430"/>
        <end position="437"/>
    </location>
    <ligand>
        <name>ATP</name>
        <dbReference type="ChEBI" id="CHEBI:30616"/>
    </ligand>
</feature>
<name>A0A9D0ZD85_9FIRM</name>
<keyword evidence="4" id="KW-0238">DNA-binding</keyword>
<dbReference type="AlphaFoldDB" id="A0A9D0ZD85"/>
<dbReference type="Proteomes" id="UP000824262">
    <property type="component" value="Unassembled WGS sequence"/>
</dbReference>
<comment type="caution">
    <text evidence="9">The sequence shown here is derived from an EMBL/GenBank/DDBJ whole genome shotgun (WGS) entry which is preliminary data.</text>
</comment>
<evidence type="ECO:0000313" key="9">
    <source>
        <dbReference type="EMBL" id="HIQ78328.1"/>
    </source>
</evidence>
<reference evidence="9" key="1">
    <citation type="submission" date="2020-10" db="EMBL/GenBank/DDBJ databases">
        <authorList>
            <person name="Gilroy R."/>
        </authorList>
    </citation>
    <scope>NUCLEOTIDE SEQUENCE</scope>
    <source>
        <strain evidence="9">ChiBcolR7-354</strain>
    </source>
</reference>
<dbReference type="GO" id="GO:0016020">
    <property type="term" value="C:membrane"/>
    <property type="evidence" value="ECO:0007669"/>
    <property type="project" value="UniProtKB-SubCell"/>
</dbReference>
<dbReference type="InterPro" id="IPR050206">
    <property type="entry name" value="FtsK/SpoIIIE/SftA"/>
</dbReference>
<protein>
    <submittedName>
        <fullName evidence="9">DNA translocase FtsK</fullName>
    </submittedName>
</protein>
<dbReference type="InterPro" id="IPR027417">
    <property type="entry name" value="P-loop_NTPase"/>
</dbReference>
<keyword evidence="7" id="KW-0472">Membrane</keyword>
<feature type="region of interest" description="Disordered" evidence="6">
    <location>
        <begin position="770"/>
        <end position="796"/>
    </location>
</feature>
<dbReference type="InterPro" id="IPR002543">
    <property type="entry name" value="FtsK_dom"/>
</dbReference>
<dbReference type="SUPFAM" id="SSF52540">
    <property type="entry name" value="P-loop containing nucleoside triphosphate hydrolases"/>
    <property type="match status" value="1"/>
</dbReference>
<feature type="compositionally biased region" description="Acidic residues" evidence="6">
    <location>
        <begin position="250"/>
        <end position="261"/>
    </location>
</feature>
<dbReference type="Gene3D" id="3.40.50.300">
    <property type="entry name" value="P-loop containing nucleotide triphosphate hydrolases"/>
    <property type="match status" value="1"/>
</dbReference>
<dbReference type="SMART" id="SM00382">
    <property type="entry name" value="AAA"/>
    <property type="match status" value="1"/>
</dbReference>
<evidence type="ECO:0000256" key="2">
    <source>
        <dbReference type="ARBA" id="ARBA00022741"/>
    </source>
</evidence>
<keyword evidence="2 5" id="KW-0547">Nucleotide-binding</keyword>
<keyword evidence="7" id="KW-0812">Transmembrane</keyword>
<keyword evidence="7" id="KW-1133">Transmembrane helix</keyword>
<evidence type="ECO:0000256" key="5">
    <source>
        <dbReference type="PROSITE-ProRule" id="PRU00289"/>
    </source>
</evidence>
<feature type="transmembrane region" description="Helical" evidence="7">
    <location>
        <begin position="14"/>
        <end position="37"/>
    </location>
</feature>
<evidence type="ECO:0000256" key="7">
    <source>
        <dbReference type="SAM" id="Phobius"/>
    </source>
</evidence>
<dbReference type="Gene3D" id="1.10.10.10">
    <property type="entry name" value="Winged helix-like DNA-binding domain superfamily/Winged helix DNA-binding domain"/>
    <property type="match status" value="1"/>
</dbReference>
<dbReference type="GO" id="GO:0003677">
    <property type="term" value="F:DNA binding"/>
    <property type="evidence" value="ECO:0007669"/>
    <property type="project" value="UniProtKB-KW"/>
</dbReference>
<proteinExistence type="inferred from homology"/>
<dbReference type="SMART" id="SM00843">
    <property type="entry name" value="Ftsk_gamma"/>
    <property type="match status" value="1"/>
</dbReference>
<feature type="transmembrane region" description="Helical" evidence="7">
    <location>
        <begin position="81"/>
        <end position="104"/>
    </location>
</feature>
<feature type="region of interest" description="Disordered" evidence="6">
    <location>
        <begin position="670"/>
        <end position="694"/>
    </location>
</feature>
<organism evidence="9 10">
    <name type="scientific">Candidatus Scatomorpha intestinavium</name>
    <dbReference type="NCBI Taxonomy" id="2840922"/>
    <lineage>
        <taxon>Bacteria</taxon>
        <taxon>Bacillati</taxon>
        <taxon>Bacillota</taxon>
        <taxon>Clostridia</taxon>
        <taxon>Eubacteriales</taxon>
        <taxon>Candidatus Scatomorpha</taxon>
    </lineage>
</organism>
<comment type="similarity">
    <text evidence="1">Belongs to the FtsK/SpoIIIE/SftA family.</text>
</comment>
<reference evidence="9" key="2">
    <citation type="journal article" date="2021" name="PeerJ">
        <title>Extensive microbial diversity within the chicken gut microbiome revealed by metagenomics and culture.</title>
        <authorList>
            <person name="Gilroy R."/>
            <person name="Ravi A."/>
            <person name="Getino M."/>
            <person name="Pursley I."/>
            <person name="Horton D.L."/>
            <person name="Alikhan N.F."/>
            <person name="Baker D."/>
            <person name="Gharbi K."/>
            <person name="Hall N."/>
            <person name="Watson M."/>
            <person name="Adriaenssens E.M."/>
            <person name="Foster-Nyarko E."/>
            <person name="Jarju S."/>
            <person name="Secka A."/>
            <person name="Antonio M."/>
            <person name="Oren A."/>
            <person name="Chaudhuri R.R."/>
            <person name="La Ragione R."/>
            <person name="Hildebrand F."/>
            <person name="Pallen M.J."/>
        </authorList>
    </citation>
    <scope>NUCLEOTIDE SEQUENCE</scope>
    <source>
        <strain evidence="9">ChiBcolR7-354</strain>
    </source>
</reference>
<dbReference type="Pfam" id="PF17854">
    <property type="entry name" value="FtsK_alpha"/>
    <property type="match status" value="1"/>
</dbReference>
<feature type="region of interest" description="Disordered" evidence="6">
    <location>
        <begin position="117"/>
        <end position="194"/>
    </location>
</feature>
<dbReference type="Pfam" id="PF01580">
    <property type="entry name" value="FtsK_SpoIIIE"/>
    <property type="match status" value="1"/>
</dbReference>
<dbReference type="PANTHER" id="PTHR22683:SF41">
    <property type="entry name" value="DNA TRANSLOCASE FTSK"/>
    <property type="match status" value="1"/>
</dbReference>
<dbReference type="PANTHER" id="PTHR22683">
    <property type="entry name" value="SPORULATION PROTEIN RELATED"/>
    <property type="match status" value="1"/>
</dbReference>
<dbReference type="InterPro" id="IPR018541">
    <property type="entry name" value="Ftsk_gamma"/>
</dbReference>
<dbReference type="InterPro" id="IPR036388">
    <property type="entry name" value="WH-like_DNA-bd_sf"/>
</dbReference>
<dbReference type="InterPro" id="IPR041027">
    <property type="entry name" value="FtsK_alpha"/>
</dbReference>
<feature type="compositionally biased region" description="Basic and acidic residues" evidence="6">
    <location>
        <begin position="670"/>
        <end position="683"/>
    </location>
</feature>
<evidence type="ECO:0000256" key="3">
    <source>
        <dbReference type="ARBA" id="ARBA00022840"/>
    </source>
</evidence>
<feature type="compositionally biased region" description="Acidic residues" evidence="6">
    <location>
        <begin position="784"/>
        <end position="796"/>
    </location>
</feature>
<evidence type="ECO:0000313" key="10">
    <source>
        <dbReference type="Proteomes" id="UP000824262"/>
    </source>
</evidence>
<feature type="domain" description="FtsK" evidence="8">
    <location>
        <begin position="413"/>
        <end position="603"/>
    </location>
</feature>
<sequence length="796" mass="85857">MCAVTLGFHRGRPVVLRVTATALLPIVFGAIADLLFARTGLSFDGSFLELCGDLYRNGSNMAGGGLVSGLLSMALEAMFSIYGALPVLLAAFIFLFMAAAHLSFAKISSWRSSRERAQYVPEPEPEASAVNARSKRARRQAIDIPMDDEPTEADYERGSAAPTRQKKAAANPPAEHRAAFDIPMPGDDEPWDGELDAASIPELRESAGAPGYESPRTETFSDPAPKVETFAAPEPPKEAPQPKIEFMPPVEEDSEDGQDGGEDVAEALERAKGSTPEYTLPPLDLLRKGSAAAVDGRDEIALNRERLEASLKSFGVAANIVGATRGPTVTRYDLELESGVKLTKLTNLSSDLALSLGVMNVRIAPIPDKISTVGIEVPNKIVSIVYLREVIESAEFQNAKSSLTFAIGKDISGRCVVGNIAKLPHMLIAGTTGSGKSVCLNSLLLSLLYKSTPEQVRLIMVDPKMVELGIYNGIPHLLVPVVTDPKKAAGALQWAVVEMLKRYRLFSEAGVRDLAGYNAHQKKLGEETMAQVVIVVDELADLMLVASKDVEESICRVAQMGRAAGMHLIIATQRPSADVITGLMKANIPSRIAFAVSSAMESRIILDASGAEKLIGMGDMLYFPLGSGKPMRVQGAYVSDEEREDVINYIKGSNRAEYSDDVLAQIEKAAAEKDKNGKDKPSVEPDEPSSGAGNAFAAYDELLPQAVDVIFETKQASVSMLQRRLKLGYSRAARLVDQMEELGIVGPFEGSKPRQVLITKQQWQEMQLVNGTAPTERFKTEMEFGTDGDGDDNPPF</sequence>
<dbReference type="Pfam" id="PF09397">
    <property type="entry name" value="FtsK_gamma"/>
    <property type="match status" value="1"/>
</dbReference>
<feature type="region of interest" description="Disordered" evidence="6">
    <location>
        <begin position="232"/>
        <end position="261"/>
    </location>
</feature>
<dbReference type="GO" id="GO:0005524">
    <property type="term" value="F:ATP binding"/>
    <property type="evidence" value="ECO:0007669"/>
    <property type="project" value="UniProtKB-UniRule"/>
</dbReference>
<dbReference type="SUPFAM" id="SSF46785">
    <property type="entry name" value="Winged helix' DNA-binding domain"/>
    <property type="match status" value="1"/>
</dbReference>
<evidence type="ECO:0000259" key="8">
    <source>
        <dbReference type="PROSITE" id="PS50901"/>
    </source>
</evidence>